<dbReference type="NCBIfam" id="TIGR01484">
    <property type="entry name" value="HAD-SF-IIB"/>
    <property type="match status" value="1"/>
</dbReference>
<name>A0A9D1RGD8_9FIRM</name>
<dbReference type="GO" id="GO:0016791">
    <property type="term" value="F:phosphatase activity"/>
    <property type="evidence" value="ECO:0007669"/>
    <property type="project" value="TreeGrafter"/>
</dbReference>
<dbReference type="PANTHER" id="PTHR10000">
    <property type="entry name" value="PHOSPHOSERINE PHOSPHATASE"/>
    <property type="match status" value="1"/>
</dbReference>
<dbReference type="Gene3D" id="3.30.1240.10">
    <property type="match status" value="1"/>
</dbReference>
<reference evidence="1" key="1">
    <citation type="journal article" date="2021" name="PeerJ">
        <title>Extensive microbial diversity within the chicken gut microbiome revealed by metagenomics and culture.</title>
        <authorList>
            <person name="Gilroy R."/>
            <person name="Ravi A."/>
            <person name="Getino M."/>
            <person name="Pursley I."/>
            <person name="Horton D.L."/>
            <person name="Alikhan N.F."/>
            <person name="Baker D."/>
            <person name="Gharbi K."/>
            <person name="Hall N."/>
            <person name="Watson M."/>
            <person name="Adriaenssens E.M."/>
            <person name="Foster-Nyarko E."/>
            <person name="Jarju S."/>
            <person name="Secka A."/>
            <person name="Antonio M."/>
            <person name="Oren A."/>
            <person name="Chaudhuri R.R."/>
            <person name="La Ragione R."/>
            <person name="Hildebrand F."/>
            <person name="Pallen M.J."/>
        </authorList>
    </citation>
    <scope>NUCLEOTIDE SEQUENCE</scope>
    <source>
        <strain evidence="1">421</strain>
    </source>
</reference>
<dbReference type="Gene3D" id="3.40.50.1000">
    <property type="entry name" value="HAD superfamily/HAD-like"/>
    <property type="match status" value="1"/>
</dbReference>
<dbReference type="PANTHER" id="PTHR10000:SF8">
    <property type="entry name" value="HAD SUPERFAMILY HYDROLASE-LIKE, TYPE 3"/>
    <property type="match status" value="1"/>
</dbReference>
<sequence>MAKTFENWLVVSDIDGTLNNKFRKLPKRNYEAIKKFTSQGGNFTLASGRMISSLKRNYDRVPANQPAVIVNGAGVYDYKQEKLLWKQTIGPKGRAFVREISELFNTHGHSVDVGIFFEDYVYIVKNGLLSRGQMYFDKSHYQVTHIDNVPEEGWMKVIFWSNPITINELQKYIDKNENPDANFMASSLWSLEMLQKDTHKGVGIMWLANQLGIERTHVAAIGDYYNDWDMLKTVGLPACAGQAPKPIHEICKYEACHCNHGCVGDLLEYIMSGRAEDDILKERQTALR</sequence>
<dbReference type="SUPFAM" id="SSF56784">
    <property type="entry name" value="HAD-like"/>
    <property type="match status" value="1"/>
</dbReference>
<organism evidence="1 2">
    <name type="scientific">Candidatus Eubacterium faecipullorum</name>
    <dbReference type="NCBI Taxonomy" id="2838571"/>
    <lineage>
        <taxon>Bacteria</taxon>
        <taxon>Bacillati</taxon>
        <taxon>Bacillota</taxon>
        <taxon>Clostridia</taxon>
        <taxon>Eubacteriales</taxon>
        <taxon>Eubacteriaceae</taxon>
        <taxon>Eubacterium</taxon>
    </lineage>
</organism>
<evidence type="ECO:0000313" key="1">
    <source>
        <dbReference type="EMBL" id="HIW86137.1"/>
    </source>
</evidence>
<reference evidence="1" key="2">
    <citation type="submission" date="2021-04" db="EMBL/GenBank/DDBJ databases">
        <authorList>
            <person name="Gilroy R."/>
        </authorList>
    </citation>
    <scope>NUCLEOTIDE SEQUENCE</scope>
    <source>
        <strain evidence="1">421</strain>
    </source>
</reference>
<dbReference type="InterPro" id="IPR036412">
    <property type="entry name" value="HAD-like_sf"/>
</dbReference>
<comment type="caution">
    <text evidence="1">The sequence shown here is derived from an EMBL/GenBank/DDBJ whole genome shotgun (WGS) entry which is preliminary data.</text>
</comment>
<proteinExistence type="predicted"/>
<dbReference type="EMBL" id="DXGE01000027">
    <property type="protein sequence ID" value="HIW86137.1"/>
    <property type="molecule type" value="Genomic_DNA"/>
</dbReference>
<dbReference type="InterPro" id="IPR023214">
    <property type="entry name" value="HAD_sf"/>
</dbReference>
<keyword evidence="1" id="KW-0378">Hydrolase</keyword>
<protein>
    <submittedName>
        <fullName evidence="1">HAD family hydrolase</fullName>
    </submittedName>
</protein>
<evidence type="ECO:0000313" key="2">
    <source>
        <dbReference type="Proteomes" id="UP000824205"/>
    </source>
</evidence>
<dbReference type="Pfam" id="PF08282">
    <property type="entry name" value="Hydrolase_3"/>
    <property type="match status" value="1"/>
</dbReference>
<gene>
    <name evidence="1" type="ORF">IAA48_06525</name>
</gene>
<dbReference type="GO" id="GO:0000287">
    <property type="term" value="F:magnesium ion binding"/>
    <property type="evidence" value="ECO:0007669"/>
    <property type="project" value="TreeGrafter"/>
</dbReference>
<dbReference type="InterPro" id="IPR006379">
    <property type="entry name" value="HAD-SF_hydro_IIB"/>
</dbReference>
<accession>A0A9D1RGD8</accession>
<dbReference type="Proteomes" id="UP000824205">
    <property type="component" value="Unassembled WGS sequence"/>
</dbReference>
<dbReference type="AlphaFoldDB" id="A0A9D1RGD8"/>
<dbReference type="GO" id="GO:0005829">
    <property type="term" value="C:cytosol"/>
    <property type="evidence" value="ECO:0007669"/>
    <property type="project" value="TreeGrafter"/>
</dbReference>